<accession>A0A162T073</accession>
<evidence type="ECO:0000256" key="2">
    <source>
        <dbReference type="ARBA" id="ARBA00009477"/>
    </source>
</evidence>
<reference evidence="8 9" key="1">
    <citation type="submission" date="2016-02" db="EMBL/GenBank/DDBJ databases">
        <title>Draft genome sequence of Hydrogenophaga sp. LPB0072.</title>
        <authorList>
            <person name="Shin S.-K."/>
            <person name="Yi H."/>
        </authorList>
    </citation>
    <scope>NUCLEOTIDE SEQUENCE [LARGE SCALE GENOMIC DNA]</scope>
    <source>
        <strain evidence="8 9">LPB0072</strain>
    </source>
</reference>
<keyword evidence="3" id="KW-0813">Transport</keyword>
<organism evidence="7 10">
    <name type="scientific">Hydrogenophaga crassostreae</name>
    <dbReference type="NCBI Taxonomy" id="1763535"/>
    <lineage>
        <taxon>Bacteria</taxon>
        <taxon>Pseudomonadati</taxon>
        <taxon>Pseudomonadota</taxon>
        <taxon>Betaproteobacteria</taxon>
        <taxon>Burkholderiales</taxon>
        <taxon>Comamonadaceae</taxon>
        <taxon>Hydrogenophaga</taxon>
    </lineage>
</organism>
<dbReference type="InterPro" id="IPR058792">
    <property type="entry name" value="Beta-barrel_RND_2"/>
</dbReference>
<dbReference type="STRING" id="1763535.LPB072_13485"/>
<dbReference type="Pfam" id="PF25954">
    <property type="entry name" value="Beta-barrel_RND_2"/>
    <property type="match status" value="1"/>
</dbReference>
<dbReference type="KEGG" id="hyl:LPB072_13485"/>
<keyword evidence="9" id="KW-1185">Reference proteome</keyword>
<evidence type="ECO:0000313" key="8">
    <source>
        <dbReference type="EMBL" id="OAD42001.1"/>
    </source>
</evidence>
<dbReference type="Gene3D" id="2.40.420.20">
    <property type="match status" value="1"/>
</dbReference>
<feature type="domain" description="Multidrug resistance protein MdtA-like barrel-sandwich hybrid" evidence="4">
    <location>
        <begin position="61"/>
        <end position="192"/>
    </location>
</feature>
<dbReference type="Gene3D" id="2.40.30.170">
    <property type="match status" value="1"/>
</dbReference>
<reference evidence="7 10" key="2">
    <citation type="submission" date="2016-10" db="EMBL/GenBank/DDBJ databases">
        <title>Hydorgenophaga sp. LPB0072 isolated from gastropod.</title>
        <authorList>
            <person name="Kim E."/>
            <person name="Yi H."/>
        </authorList>
    </citation>
    <scope>NUCLEOTIDE SEQUENCE [LARGE SCALE GENOMIC DNA]</scope>
    <source>
        <strain evidence="7 10">LPB0072</strain>
    </source>
</reference>
<evidence type="ECO:0000313" key="10">
    <source>
        <dbReference type="Proteomes" id="UP000185680"/>
    </source>
</evidence>
<evidence type="ECO:0000256" key="3">
    <source>
        <dbReference type="ARBA" id="ARBA00022448"/>
    </source>
</evidence>
<dbReference type="NCBIfam" id="TIGR01730">
    <property type="entry name" value="RND_mfp"/>
    <property type="match status" value="1"/>
</dbReference>
<dbReference type="Pfam" id="PF25917">
    <property type="entry name" value="BSH_RND"/>
    <property type="match status" value="1"/>
</dbReference>
<dbReference type="AlphaFoldDB" id="A0A162T073"/>
<dbReference type="GO" id="GO:0015562">
    <property type="term" value="F:efflux transmembrane transporter activity"/>
    <property type="evidence" value="ECO:0007669"/>
    <property type="project" value="TreeGrafter"/>
</dbReference>
<dbReference type="EMBL" id="CP017476">
    <property type="protein sequence ID" value="AOW13705.1"/>
    <property type="molecule type" value="Genomic_DNA"/>
</dbReference>
<evidence type="ECO:0000259" key="5">
    <source>
        <dbReference type="Pfam" id="PF25954"/>
    </source>
</evidence>
<dbReference type="Pfam" id="PF25967">
    <property type="entry name" value="RND-MFP_C"/>
    <property type="match status" value="1"/>
</dbReference>
<evidence type="ECO:0000256" key="1">
    <source>
        <dbReference type="ARBA" id="ARBA00004196"/>
    </source>
</evidence>
<evidence type="ECO:0000259" key="4">
    <source>
        <dbReference type="Pfam" id="PF25917"/>
    </source>
</evidence>
<dbReference type="PROSITE" id="PS51257">
    <property type="entry name" value="PROKAR_LIPOPROTEIN"/>
    <property type="match status" value="1"/>
</dbReference>
<proteinExistence type="inferred from homology"/>
<feature type="domain" description="CusB-like beta-barrel" evidence="5">
    <location>
        <begin position="204"/>
        <end position="278"/>
    </location>
</feature>
<dbReference type="GO" id="GO:1990281">
    <property type="term" value="C:efflux pump complex"/>
    <property type="evidence" value="ECO:0007669"/>
    <property type="project" value="TreeGrafter"/>
</dbReference>
<dbReference type="RefSeq" id="WP_066090695.1">
    <property type="nucleotide sequence ID" value="NZ_CP017476.1"/>
</dbReference>
<dbReference type="Gene3D" id="1.10.287.470">
    <property type="entry name" value="Helix hairpin bin"/>
    <property type="match status" value="1"/>
</dbReference>
<dbReference type="InterPro" id="IPR058625">
    <property type="entry name" value="MdtA-like_BSH"/>
</dbReference>
<evidence type="ECO:0000259" key="6">
    <source>
        <dbReference type="Pfam" id="PF25967"/>
    </source>
</evidence>
<dbReference type="OrthoDB" id="9806939at2"/>
<dbReference type="Gene3D" id="2.40.50.100">
    <property type="match status" value="1"/>
</dbReference>
<sequence length="368" mass="37885">MRTHSLALLVFTVLGLSACSRPEAPSEPIRAVKLATVSASGLTARQEMAGEVRARQETRMGFRVGGKLVQRPAEVGQRVKAGQLLAQLDASDLALASEAAKAQATAALTQRDLAEADLKRFTDLKAKGFVSGAEIERRQANMDAAEASLKQARAQSAVQGNQAGYTRLLADADGVVVAVDAEVGQVVSAGAPVVRIARDGARDVVFSVPESQLAQVSQGLEAQVRLWAAAEAGPGGYLTGVVREVAASADPATRTYQVKLALPADAAVPLGATAYVSFAQVQGAAVDVIKLPTSALMRGSATDKTNSAVWVFDAASGTVQSRPVQVAGVDGNQVVIASGLKVGEEVVTAGVHVLSPGQKVTRFAAAAQ</sequence>
<evidence type="ECO:0000313" key="9">
    <source>
        <dbReference type="Proteomes" id="UP000185657"/>
    </source>
</evidence>
<dbReference type="PANTHER" id="PTHR30469:SF15">
    <property type="entry name" value="HLYD FAMILY OF SECRETION PROTEINS"/>
    <property type="match status" value="1"/>
</dbReference>
<name>A0A162T073_9BURK</name>
<gene>
    <name evidence="7" type="ORF">LPB072_13485</name>
    <name evidence="8" type="ORF">LPB72_12105</name>
</gene>
<dbReference type="InterPro" id="IPR006143">
    <property type="entry name" value="RND_pump_MFP"/>
</dbReference>
<evidence type="ECO:0000313" key="7">
    <source>
        <dbReference type="EMBL" id="AOW13705.1"/>
    </source>
</evidence>
<dbReference type="EMBL" id="LVWD01000013">
    <property type="protein sequence ID" value="OAD42001.1"/>
    <property type="molecule type" value="Genomic_DNA"/>
</dbReference>
<feature type="domain" description="Multidrug resistance protein MdtA-like C-terminal permuted SH3" evidence="6">
    <location>
        <begin position="288"/>
        <end position="351"/>
    </location>
</feature>
<dbReference type="SUPFAM" id="SSF111369">
    <property type="entry name" value="HlyD-like secretion proteins"/>
    <property type="match status" value="1"/>
</dbReference>
<dbReference type="InterPro" id="IPR058627">
    <property type="entry name" value="MdtA-like_C"/>
</dbReference>
<dbReference type="PANTHER" id="PTHR30469">
    <property type="entry name" value="MULTIDRUG RESISTANCE PROTEIN MDTA"/>
    <property type="match status" value="1"/>
</dbReference>
<dbReference type="Proteomes" id="UP000185657">
    <property type="component" value="Unassembled WGS sequence"/>
</dbReference>
<protein>
    <submittedName>
        <fullName evidence="7">Efflux transporter periplasmic adaptor subunit</fullName>
    </submittedName>
</protein>
<comment type="subcellular location">
    <subcellularLocation>
        <location evidence="1">Cell envelope</location>
    </subcellularLocation>
</comment>
<comment type="similarity">
    <text evidence="2">Belongs to the membrane fusion protein (MFP) (TC 8.A.1) family.</text>
</comment>
<dbReference type="Proteomes" id="UP000185680">
    <property type="component" value="Chromosome"/>
</dbReference>